<dbReference type="PANTHER" id="PTHR43690:SF17">
    <property type="entry name" value="PROTEIN YHJJ"/>
    <property type="match status" value="1"/>
</dbReference>
<accession>A0A1I1SPG8</accession>
<dbReference type="InterPro" id="IPR007863">
    <property type="entry name" value="Peptidase_M16_C"/>
</dbReference>
<dbReference type="PANTHER" id="PTHR43690">
    <property type="entry name" value="NARDILYSIN"/>
    <property type="match status" value="1"/>
</dbReference>
<dbReference type="OrthoDB" id="9811314at2"/>
<feature type="domain" description="Peptidase M16 N-terminal" evidence="10">
    <location>
        <begin position="49"/>
        <end position="167"/>
    </location>
</feature>
<keyword evidence="6" id="KW-0862">Zinc</keyword>
<evidence type="ECO:0000256" key="5">
    <source>
        <dbReference type="ARBA" id="ARBA00022801"/>
    </source>
</evidence>
<keyword evidence="5" id="KW-0378">Hydrolase</keyword>
<feature type="signal peptide" evidence="9">
    <location>
        <begin position="1"/>
        <end position="20"/>
    </location>
</feature>
<evidence type="ECO:0000256" key="6">
    <source>
        <dbReference type="ARBA" id="ARBA00022833"/>
    </source>
</evidence>
<dbReference type="Proteomes" id="UP000199672">
    <property type="component" value="Unassembled WGS sequence"/>
</dbReference>
<protein>
    <submittedName>
        <fullName evidence="12">Zinc protease</fullName>
    </submittedName>
</protein>
<dbReference type="PROSITE" id="PS00143">
    <property type="entry name" value="INSULINASE"/>
    <property type="match status" value="1"/>
</dbReference>
<keyword evidence="7" id="KW-0482">Metalloprotease</keyword>
<evidence type="ECO:0000256" key="8">
    <source>
        <dbReference type="RuleBase" id="RU004447"/>
    </source>
</evidence>
<dbReference type="GO" id="GO:0004222">
    <property type="term" value="F:metalloendopeptidase activity"/>
    <property type="evidence" value="ECO:0007669"/>
    <property type="project" value="InterPro"/>
</dbReference>
<keyword evidence="4" id="KW-0479">Metal-binding</keyword>
<keyword evidence="9" id="KW-0732">Signal</keyword>
<name>A0A1I1SPG8_9FLAO</name>
<evidence type="ECO:0000256" key="4">
    <source>
        <dbReference type="ARBA" id="ARBA00022723"/>
    </source>
</evidence>
<evidence type="ECO:0000256" key="1">
    <source>
        <dbReference type="ARBA" id="ARBA00001947"/>
    </source>
</evidence>
<evidence type="ECO:0000313" key="13">
    <source>
        <dbReference type="Proteomes" id="UP000199672"/>
    </source>
</evidence>
<reference evidence="13" key="1">
    <citation type="submission" date="2016-10" db="EMBL/GenBank/DDBJ databases">
        <authorList>
            <person name="Varghese N."/>
            <person name="Submissions S."/>
        </authorList>
    </citation>
    <scope>NUCLEOTIDE SEQUENCE [LARGE SCALE GENOMIC DNA]</scope>
    <source>
        <strain evidence="13">CGMCC 1.10370</strain>
    </source>
</reference>
<dbReference type="Pfam" id="PF00675">
    <property type="entry name" value="Peptidase_M16"/>
    <property type="match status" value="1"/>
</dbReference>
<dbReference type="InterPro" id="IPR001431">
    <property type="entry name" value="Pept_M16_Zn_BS"/>
</dbReference>
<dbReference type="InterPro" id="IPR011249">
    <property type="entry name" value="Metalloenz_LuxS/M16"/>
</dbReference>
<dbReference type="Pfam" id="PF05193">
    <property type="entry name" value="Peptidase_M16_C"/>
    <property type="match status" value="2"/>
</dbReference>
<dbReference type="GO" id="GO:0046872">
    <property type="term" value="F:metal ion binding"/>
    <property type="evidence" value="ECO:0007669"/>
    <property type="project" value="UniProtKB-KW"/>
</dbReference>
<dbReference type="EMBL" id="FOMH01000008">
    <property type="protein sequence ID" value="SFD48369.1"/>
    <property type="molecule type" value="Genomic_DNA"/>
</dbReference>
<sequence>MKAKLILAHFLFLGLTQVSAQFKTTFPLPKEVAHGTLKNGMQYFIMHNEWPKDRADFYFVQNVGAILENDDQDGLAHFLEHMAFNGTEHFKGKGIINMLEKQGVSFGKDINAYTAYDETVYNISNVPAENKTLLDSCMYVLHDWSGYLLLADNEIDAERGVIREEWRTRRNADYRAGEKIDKVVFQGSKYAKRNVIGDLNVINNFKYQVLRDYYKKWYQPQNQAVIIVGDIDVALIEKRVKEIFGSIPTPKKINKREYEKIPVQKENRYVLATDKELQRSGISLSYTRPKPLVQNETEMTKNMQESLAMQLMNIRFGEYILNNETAALSFGISNSNLSRLDSKFSLNIAPKKVMFLEAFSEAYREYERAIQNGFTQQELDRLKTKMRSSYDNRLANKDKISNGSWAEQFQMYFLEANPVMTMDQEYKWMNSFLDKVTLEQVNAAFRALEPKQNLILSVSAPEDAATKFPEANDYWNAMKTISNSKLEPYKEEELTASLVKEQLTEKAIVKTSDIKAFANTKQYTLANGAKVIIYPTTLSKDQILFSAYSAGGNSLADWQDLPSAQIATGVASYSGLGDYKFTDLKKKLTGKTATVNPYIGGLYEGFNGSSNKESLTTLLQLTYLYFQHPRFDANTFDKIKEQYQNKLNNAHNSNEKALSDTISVLNSNYNKRNWLLNQDFINAFDLNKAKKFYTERFSNAGDFTFLFVGNISEKDIEVINTYLGNIPSSEKTETYVDHKIYMKDGNTEKTIFRTMDTPKTTVYLHLENKDVTYSKKNKILSFMVSEWLKKRYLETIREEEGGSYGVQVGANLSQSPSPLYSLEINFDCNPDKADALIKIVHAELTRVQTENIPANMLEDIKQSIIKNYQEQIKENSYWLGALTSYVRNDETPLDMELLKNTLSTITAKDLKEFTVNALKKSNSVQVLMKAK</sequence>
<feature type="chain" id="PRO_5011732966" evidence="9">
    <location>
        <begin position="21"/>
        <end position="931"/>
    </location>
</feature>
<dbReference type="SUPFAM" id="SSF63411">
    <property type="entry name" value="LuxS/MPP-like metallohydrolase"/>
    <property type="match status" value="4"/>
</dbReference>
<feature type="domain" description="Peptidase M16 C-terminal" evidence="11">
    <location>
        <begin position="684"/>
        <end position="863"/>
    </location>
</feature>
<keyword evidence="13" id="KW-1185">Reference proteome</keyword>
<feature type="domain" description="Peptidase M16 C-terminal" evidence="11">
    <location>
        <begin position="205"/>
        <end position="385"/>
    </location>
</feature>
<keyword evidence="3 12" id="KW-0645">Protease</keyword>
<evidence type="ECO:0000259" key="10">
    <source>
        <dbReference type="Pfam" id="PF00675"/>
    </source>
</evidence>
<organism evidence="12 13">
    <name type="scientific">Flavobacterium phragmitis</name>
    <dbReference type="NCBI Taxonomy" id="739143"/>
    <lineage>
        <taxon>Bacteria</taxon>
        <taxon>Pseudomonadati</taxon>
        <taxon>Bacteroidota</taxon>
        <taxon>Flavobacteriia</taxon>
        <taxon>Flavobacteriales</taxon>
        <taxon>Flavobacteriaceae</taxon>
        <taxon>Flavobacterium</taxon>
    </lineage>
</organism>
<evidence type="ECO:0000259" key="11">
    <source>
        <dbReference type="Pfam" id="PF05193"/>
    </source>
</evidence>
<comment type="cofactor">
    <cofactor evidence="1">
        <name>Zn(2+)</name>
        <dbReference type="ChEBI" id="CHEBI:29105"/>
    </cofactor>
</comment>
<evidence type="ECO:0000256" key="9">
    <source>
        <dbReference type="SAM" id="SignalP"/>
    </source>
</evidence>
<evidence type="ECO:0000256" key="3">
    <source>
        <dbReference type="ARBA" id="ARBA00022670"/>
    </source>
</evidence>
<comment type="similarity">
    <text evidence="2 8">Belongs to the peptidase M16 family.</text>
</comment>
<dbReference type="InterPro" id="IPR011765">
    <property type="entry name" value="Pept_M16_N"/>
</dbReference>
<evidence type="ECO:0000256" key="7">
    <source>
        <dbReference type="ARBA" id="ARBA00023049"/>
    </source>
</evidence>
<dbReference type="STRING" id="739143.SAMN05216297_108156"/>
<dbReference type="GO" id="GO:0006508">
    <property type="term" value="P:proteolysis"/>
    <property type="evidence" value="ECO:0007669"/>
    <property type="project" value="UniProtKB-KW"/>
</dbReference>
<evidence type="ECO:0000313" key="12">
    <source>
        <dbReference type="EMBL" id="SFD48369.1"/>
    </source>
</evidence>
<dbReference type="Gene3D" id="3.30.830.10">
    <property type="entry name" value="Metalloenzyme, LuxS/M16 peptidase-like"/>
    <property type="match status" value="4"/>
</dbReference>
<dbReference type="AlphaFoldDB" id="A0A1I1SPG8"/>
<gene>
    <name evidence="12" type="ORF">SAMN05216297_108156</name>
</gene>
<dbReference type="RefSeq" id="WP_091495206.1">
    <property type="nucleotide sequence ID" value="NZ_FOMH01000008.1"/>
</dbReference>
<dbReference type="InterPro" id="IPR050626">
    <property type="entry name" value="Peptidase_M16"/>
</dbReference>
<evidence type="ECO:0000256" key="2">
    <source>
        <dbReference type="ARBA" id="ARBA00007261"/>
    </source>
</evidence>
<proteinExistence type="inferred from homology"/>